<dbReference type="RefSeq" id="WP_369942307.1">
    <property type="nucleotide sequence ID" value="NZ_JBCLUF010000023.1"/>
</dbReference>
<dbReference type="InterPro" id="IPR002082">
    <property type="entry name" value="Asp_carbamoyltransf"/>
</dbReference>
<organism evidence="10 11">
    <name type="scientific">Ligilactobacillus faecis</name>
    <dbReference type="NCBI Taxonomy" id="762833"/>
    <lineage>
        <taxon>Bacteria</taxon>
        <taxon>Bacillati</taxon>
        <taxon>Bacillota</taxon>
        <taxon>Bacilli</taxon>
        <taxon>Lactobacillales</taxon>
        <taxon>Lactobacillaceae</taxon>
        <taxon>Ligilactobacillus</taxon>
    </lineage>
</organism>
<comment type="subunit">
    <text evidence="7">Heterododecamer (2C3:3R2) of six catalytic PyrB chains organized as two trimers (C3), and six regulatory PyrI chains organized as three dimers (R2).</text>
</comment>
<sequence>MKHFVSVDNLDETKVLELIKRAQYFKNGGQINLNRAVYCVNMFFEDSTRTHTSFEMAERKLGLNVLSFDPKQSSVNKGETLYDTLLTMDALGVDLAVIRHAENEYYQELITPSADKTLDIGILNGGDGSGQHPSQCLLDLLTIYEEFGKFAGLKIAIVGDITNSRVAKSNMELLHRLGAKLFFSGPKYWYSEAFERYGEYRPLDELVAEIDVLMLLRVQHERHQGDQNELVFSPTKYHQEFGLTKERYQKLKADAIIMHPGPINRDVEFASELVESKKSRFKAQMQNGVFMRMAMLEQVLKGRGLGGENK</sequence>
<evidence type="ECO:0000313" key="11">
    <source>
        <dbReference type="Proteomes" id="UP001565236"/>
    </source>
</evidence>
<dbReference type="NCBIfam" id="NF002032">
    <property type="entry name" value="PRK00856.1"/>
    <property type="match status" value="1"/>
</dbReference>
<comment type="similarity">
    <text evidence="2 7">Belongs to the aspartate/ornithine carbamoyltransferase superfamily. ATCase family.</text>
</comment>
<comment type="pathway">
    <text evidence="1 7">Pyrimidine metabolism; UMP biosynthesis via de novo pathway; (S)-dihydroorotate from bicarbonate: step 2/3.</text>
</comment>
<evidence type="ECO:0000256" key="5">
    <source>
        <dbReference type="ARBA" id="ARBA00043884"/>
    </source>
</evidence>
<evidence type="ECO:0000256" key="2">
    <source>
        <dbReference type="ARBA" id="ARBA00008896"/>
    </source>
</evidence>
<dbReference type="InterPro" id="IPR006130">
    <property type="entry name" value="Asp/Orn_carbamoylTrfase"/>
</dbReference>
<dbReference type="InterPro" id="IPR036901">
    <property type="entry name" value="Asp/Orn_carbamoylTrfase_sf"/>
</dbReference>
<proteinExistence type="inferred from homology"/>
<feature type="binding site" evidence="7">
    <location>
        <position position="132"/>
    </location>
    <ligand>
        <name>carbamoyl phosphate</name>
        <dbReference type="ChEBI" id="CHEBI:58228"/>
    </ligand>
</feature>
<dbReference type="PROSITE" id="PS00097">
    <property type="entry name" value="CARBAMOYLTRANSFERASE"/>
    <property type="match status" value="1"/>
</dbReference>
<name>A0ABV4DQ68_9LACO</name>
<dbReference type="GO" id="GO:0004070">
    <property type="term" value="F:aspartate carbamoyltransferase activity"/>
    <property type="evidence" value="ECO:0007669"/>
    <property type="project" value="UniProtKB-EC"/>
</dbReference>
<dbReference type="PANTHER" id="PTHR45753:SF6">
    <property type="entry name" value="ASPARTATE CARBAMOYLTRANSFERASE"/>
    <property type="match status" value="1"/>
</dbReference>
<evidence type="ECO:0000256" key="4">
    <source>
        <dbReference type="ARBA" id="ARBA00022975"/>
    </source>
</evidence>
<evidence type="ECO:0000313" key="10">
    <source>
        <dbReference type="EMBL" id="MEY8662621.1"/>
    </source>
</evidence>
<dbReference type="PANTHER" id="PTHR45753">
    <property type="entry name" value="ORNITHINE CARBAMOYLTRANSFERASE, MITOCHONDRIAL"/>
    <property type="match status" value="1"/>
</dbReference>
<evidence type="ECO:0000259" key="9">
    <source>
        <dbReference type="Pfam" id="PF02729"/>
    </source>
</evidence>
<feature type="binding site" evidence="7">
    <location>
        <position position="77"/>
    </location>
    <ligand>
        <name>L-aspartate</name>
        <dbReference type="ChEBI" id="CHEBI:29991"/>
    </ligand>
</feature>
<dbReference type="Pfam" id="PF00185">
    <property type="entry name" value="OTCace"/>
    <property type="match status" value="1"/>
</dbReference>
<feature type="binding site" evidence="7">
    <location>
        <position position="99"/>
    </location>
    <ligand>
        <name>carbamoyl phosphate</name>
        <dbReference type="ChEBI" id="CHEBI:58228"/>
    </ligand>
</feature>
<dbReference type="Gene3D" id="3.40.50.1370">
    <property type="entry name" value="Aspartate/ornithine carbamoyltransferase"/>
    <property type="match status" value="2"/>
</dbReference>
<keyword evidence="3 7" id="KW-0808">Transferase</keyword>
<accession>A0ABV4DQ68</accession>
<evidence type="ECO:0000256" key="3">
    <source>
        <dbReference type="ARBA" id="ARBA00022679"/>
    </source>
</evidence>
<evidence type="ECO:0000259" key="8">
    <source>
        <dbReference type="Pfam" id="PF00185"/>
    </source>
</evidence>
<keyword evidence="4 7" id="KW-0665">Pyrimidine biosynthesis</keyword>
<evidence type="ECO:0000256" key="6">
    <source>
        <dbReference type="ARBA" id="ARBA00048859"/>
    </source>
</evidence>
<comment type="caution">
    <text evidence="10">The sequence shown here is derived from an EMBL/GenBank/DDBJ whole genome shotgun (WGS) entry which is preliminary data.</text>
</comment>
<dbReference type="NCBIfam" id="TIGR00670">
    <property type="entry name" value="asp_carb_tr"/>
    <property type="match status" value="1"/>
</dbReference>
<feature type="binding site" evidence="7">
    <location>
        <position position="135"/>
    </location>
    <ligand>
        <name>carbamoyl phosphate</name>
        <dbReference type="ChEBI" id="CHEBI:58228"/>
    </ligand>
</feature>
<dbReference type="EC" id="2.1.3.2" evidence="7"/>
<reference evidence="10 11" key="1">
    <citation type="submission" date="2024-03" db="EMBL/GenBank/DDBJ databases">
        <title>Mouse gut bacterial collection (mGBC) of GemPharmatech.</title>
        <authorList>
            <person name="He Y."/>
            <person name="Dong L."/>
            <person name="Wu D."/>
            <person name="Gao X."/>
            <person name="Lin Z."/>
        </authorList>
    </citation>
    <scope>NUCLEOTIDE SEQUENCE [LARGE SCALE GENOMIC DNA]</scope>
    <source>
        <strain evidence="10 11">15-30</strain>
    </source>
</reference>
<feature type="domain" description="Aspartate/ornithine carbamoyltransferase Asp/Orn-binding" evidence="8">
    <location>
        <begin position="152"/>
        <end position="297"/>
    </location>
</feature>
<dbReference type="InterPro" id="IPR006132">
    <property type="entry name" value="Asp/Orn_carbamoyltranf_P-bd"/>
</dbReference>
<dbReference type="SUPFAM" id="SSF53671">
    <property type="entry name" value="Aspartate/ornithine carbamoyltransferase"/>
    <property type="match status" value="1"/>
</dbReference>
<dbReference type="Pfam" id="PF02729">
    <property type="entry name" value="OTCace_N"/>
    <property type="match status" value="1"/>
</dbReference>
<dbReference type="Proteomes" id="UP001565236">
    <property type="component" value="Unassembled WGS sequence"/>
</dbReference>
<feature type="binding site" evidence="7">
    <location>
        <position position="165"/>
    </location>
    <ligand>
        <name>L-aspartate</name>
        <dbReference type="ChEBI" id="CHEBI:29991"/>
    </ligand>
</feature>
<feature type="binding site" evidence="7">
    <location>
        <position position="261"/>
    </location>
    <ligand>
        <name>carbamoyl phosphate</name>
        <dbReference type="ChEBI" id="CHEBI:58228"/>
    </ligand>
</feature>
<feature type="domain" description="Aspartate/ornithine carbamoyltransferase carbamoyl-P binding" evidence="9">
    <location>
        <begin position="2"/>
        <end position="145"/>
    </location>
</feature>
<dbReference type="PRINTS" id="PR00101">
    <property type="entry name" value="ATCASE"/>
</dbReference>
<feature type="binding site" evidence="7">
    <location>
        <position position="262"/>
    </location>
    <ligand>
        <name>carbamoyl phosphate</name>
        <dbReference type="ChEBI" id="CHEBI:58228"/>
    </ligand>
</feature>
<evidence type="ECO:0000256" key="7">
    <source>
        <dbReference type="HAMAP-Rule" id="MF_00001"/>
    </source>
</evidence>
<evidence type="ECO:0000256" key="1">
    <source>
        <dbReference type="ARBA" id="ARBA00004852"/>
    </source>
</evidence>
<comment type="catalytic activity">
    <reaction evidence="6 7">
        <text>carbamoyl phosphate + L-aspartate = N-carbamoyl-L-aspartate + phosphate + H(+)</text>
        <dbReference type="Rhea" id="RHEA:20013"/>
        <dbReference type="ChEBI" id="CHEBI:15378"/>
        <dbReference type="ChEBI" id="CHEBI:29991"/>
        <dbReference type="ChEBI" id="CHEBI:32814"/>
        <dbReference type="ChEBI" id="CHEBI:43474"/>
        <dbReference type="ChEBI" id="CHEBI:58228"/>
        <dbReference type="EC" id="2.1.3.2"/>
    </reaction>
</comment>
<dbReference type="PRINTS" id="PR00100">
    <property type="entry name" value="AOTCASE"/>
</dbReference>
<comment type="function">
    <text evidence="5 7">Catalyzes the condensation of carbamoyl phosphate and aspartate to form carbamoyl aspartate and inorganic phosphate, the committed step in the de novo pyrimidine nucleotide biosynthesis pathway.</text>
</comment>
<feature type="binding site" evidence="7">
    <location>
        <position position="50"/>
    </location>
    <ligand>
        <name>carbamoyl phosphate</name>
        <dbReference type="ChEBI" id="CHEBI:58228"/>
    </ligand>
</feature>
<dbReference type="InterPro" id="IPR006131">
    <property type="entry name" value="Asp_carbamoyltransf_Asp/Orn-bd"/>
</dbReference>
<keyword evidence="11" id="KW-1185">Reference proteome</keyword>
<dbReference type="HAMAP" id="MF_00001">
    <property type="entry name" value="Asp_carb_tr"/>
    <property type="match status" value="1"/>
</dbReference>
<gene>
    <name evidence="7" type="primary">pyrB</name>
    <name evidence="10" type="ORF">AALT52_06960</name>
</gene>
<feature type="binding site" evidence="7">
    <location>
        <position position="49"/>
    </location>
    <ligand>
        <name>carbamoyl phosphate</name>
        <dbReference type="ChEBI" id="CHEBI:58228"/>
    </ligand>
</feature>
<dbReference type="EMBL" id="JBCLUF010000023">
    <property type="protein sequence ID" value="MEY8662621.1"/>
    <property type="molecule type" value="Genomic_DNA"/>
</dbReference>
<feature type="binding site" evidence="7">
    <location>
        <position position="217"/>
    </location>
    <ligand>
        <name>L-aspartate</name>
        <dbReference type="ChEBI" id="CHEBI:29991"/>
    </ligand>
</feature>
<protein>
    <recommendedName>
        <fullName evidence="7">Aspartate carbamoyltransferase</fullName>
        <ecNumber evidence="7">2.1.3.2</ecNumber>
    </recommendedName>
    <alternativeName>
        <fullName evidence="7">Aspartate transcarbamylase</fullName>
        <shortName evidence="7">ATCase</shortName>
    </alternativeName>
</protein>